<evidence type="ECO:0000313" key="1">
    <source>
        <dbReference type="EMBL" id="WOO85780.1"/>
    </source>
</evidence>
<dbReference type="GeneID" id="87812429"/>
<reference evidence="1" key="1">
    <citation type="submission" date="2023-10" db="EMBL/GenBank/DDBJ databases">
        <authorList>
            <person name="Noh H."/>
        </authorList>
    </citation>
    <scope>NUCLEOTIDE SEQUENCE</scope>
    <source>
        <strain evidence="1">DUCC4014</strain>
    </source>
</reference>
<gene>
    <name evidence="1" type="ORF">LOC62_07G009266</name>
</gene>
<proteinExistence type="predicted"/>
<dbReference type="AlphaFoldDB" id="A0AAF0YFF8"/>
<protein>
    <submittedName>
        <fullName evidence="1">Uncharacterized protein</fullName>
    </submittedName>
</protein>
<dbReference type="Proteomes" id="UP000827549">
    <property type="component" value="Chromosome 7"/>
</dbReference>
<keyword evidence="2" id="KW-1185">Reference proteome</keyword>
<name>A0AAF0YFF8_9TREE</name>
<dbReference type="EMBL" id="CP086720">
    <property type="protein sequence ID" value="WOO85780.1"/>
    <property type="molecule type" value="Genomic_DNA"/>
</dbReference>
<evidence type="ECO:0000313" key="2">
    <source>
        <dbReference type="Proteomes" id="UP000827549"/>
    </source>
</evidence>
<dbReference type="RefSeq" id="XP_062631806.1">
    <property type="nucleotide sequence ID" value="XM_062775822.1"/>
</dbReference>
<accession>A0AAF0YFF8</accession>
<sequence length="130" mass="14806">MEKVLYKKAVELLDAPTGDEWALATYLIIAQRFQSSTLMAPLVSSPSKAWWRPHLHHGSARRSIHDLLGKQGFRIFAYLAILYESGESLDAFEIKFNKQRAGLYKFYTVRSGWGAELNFVLLKDGTEVKV</sequence>
<organism evidence="1 2">
    <name type="scientific">Vanrija pseudolonga</name>
    <dbReference type="NCBI Taxonomy" id="143232"/>
    <lineage>
        <taxon>Eukaryota</taxon>
        <taxon>Fungi</taxon>
        <taxon>Dikarya</taxon>
        <taxon>Basidiomycota</taxon>
        <taxon>Agaricomycotina</taxon>
        <taxon>Tremellomycetes</taxon>
        <taxon>Trichosporonales</taxon>
        <taxon>Trichosporonaceae</taxon>
        <taxon>Vanrija</taxon>
    </lineage>
</organism>